<comment type="caution">
    <text evidence="3">The sequence shown here is derived from an EMBL/GenBank/DDBJ whole genome shotgun (WGS) entry which is preliminary data.</text>
</comment>
<dbReference type="SMART" id="SM00849">
    <property type="entry name" value="Lactamase_B"/>
    <property type="match status" value="1"/>
</dbReference>
<dbReference type="PANTHER" id="PTHR43084:SF1">
    <property type="entry name" value="PERSULFIDE DIOXYGENASE ETHE1, MITOCHONDRIAL"/>
    <property type="match status" value="1"/>
</dbReference>
<gene>
    <name evidence="3" type="ORF">AB5S05_08075</name>
</gene>
<keyword evidence="4" id="KW-1185">Reference proteome</keyword>
<dbReference type="Pfam" id="PF00753">
    <property type="entry name" value="Lactamase_B"/>
    <property type="match status" value="1"/>
</dbReference>
<proteinExistence type="predicted"/>
<keyword evidence="1" id="KW-0479">Metal-binding</keyword>
<evidence type="ECO:0000313" key="3">
    <source>
        <dbReference type="EMBL" id="MEX6502019.1"/>
    </source>
</evidence>
<dbReference type="Gene3D" id="3.60.15.10">
    <property type="entry name" value="Ribonuclease Z/Hydroxyacylglutathione hydrolase-like"/>
    <property type="match status" value="1"/>
</dbReference>
<dbReference type="InterPro" id="IPR001279">
    <property type="entry name" value="Metallo-B-lactamas"/>
</dbReference>
<evidence type="ECO:0000256" key="1">
    <source>
        <dbReference type="ARBA" id="ARBA00022723"/>
    </source>
</evidence>
<dbReference type="CDD" id="cd07724">
    <property type="entry name" value="POD-like_MBL-fold"/>
    <property type="match status" value="1"/>
</dbReference>
<dbReference type="InterPro" id="IPR051682">
    <property type="entry name" value="Mito_Persulfide_Diox"/>
</dbReference>
<dbReference type="Proteomes" id="UP001560296">
    <property type="component" value="Unassembled WGS sequence"/>
</dbReference>
<reference evidence="3 4" key="1">
    <citation type="submission" date="2024-07" db="EMBL/GenBank/DDBJ databases">
        <authorList>
            <person name="Li M."/>
        </authorList>
    </citation>
    <scope>NUCLEOTIDE SEQUENCE [LARGE SCALE GENOMIC DNA]</scope>
    <source>
        <strain evidence="3 4">25A3E</strain>
    </source>
</reference>
<dbReference type="InterPro" id="IPR036866">
    <property type="entry name" value="RibonucZ/Hydroxyglut_hydro"/>
</dbReference>
<dbReference type="EMBL" id="JBFTEG010000004">
    <property type="protein sequence ID" value="MEX6502019.1"/>
    <property type="molecule type" value="Genomic_DNA"/>
</dbReference>
<evidence type="ECO:0000313" key="4">
    <source>
        <dbReference type="Proteomes" id="UP001560296"/>
    </source>
</evidence>
<dbReference type="SUPFAM" id="SSF56281">
    <property type="entry name" value="Metallo-hydrolase/oxidoreductase"/>
    <property type="match status" value="1"/>
</dbReference>
<organism evidence="3 4">
    <name type="scientific">Pseudomonas zhanjiangensis</name>
    <dbReference type="NCBI Taxonomy" id="3239015"/>
    <lineage>
        <taxon>Bacteria</taxon>
        <taxon>Pseudomonadati</taxon>
        <taxon>Pseudomonadota</taxon>
        <taxon>Gammaproteobacteria</taxon>
        <taxon>Pseudomonadales</taxon>
        <taxon>Pseudomonadaceae</taxon>
        <taxon>Pseudomonas</taxon>
    </lineage>
</organism>
<sequence length="288" mass="31584">MSPEIVAFFDAATSTYSYVVSDPASGRCAIIDPVLDYDPAAGRTSHVGVDRLVAHVRAQGLTLDWVLETHVHADHLSAAAYLKQELGGRLAIGERVTQVQETFGKLFNAGEAFATDGRQFDRLLRDGERFAVGGLEAQALHTPGHTSACMTYLIGDAAFVGDTLFMPDYGTARCDFPGGDARALYRSIHRLFALPDDTRLYMCHDYKAPGRDHHLYQTTVAEQRAHNVQVHEGVDEESFVAMRRARDAELDMPALILPSVQVNMRGGELPPAEDNGTRYLKIPLNVLG</sequence>
<dbReference type="InterPro" id="IPR044528">
    <property type="entry name" value="POD-like_MBL-fold"/>
</dbReference>
<dbReference type="PANTHER" id="PTHR43084">
    <property type="entry name" value="PERSULFIDE DIOXYGENASE ETHE1"/>
    <property type="match status" value="1"/>
</dbReference>
<dbReference type="RefSeq" id="WP_369286988.1">
    <property type="nucleotide sequence ID" value="NZ_JBFTEG010000004.1"/>
</dbReference>
<name>A0ABV3YSG5_9PSED</name>
<evidence type="ECO:0000259" key="2">
    <source>
        <dbReference type="SMART" id="SM00849"/>
    </source>
</evidence>
<feature type="domain" description="Metallo-beta-lactamase" evidence="2">
    <location>
        <begin position="14"/>
        <end position="204"/>
    </location>
</feature>
<accession>A0ABV3YSG5</accession>
<protein>
    <submittedName>
        <fullName evidence="3">MBL fold metallo-hydrolase</fullName>
    </submittedName>
</protein>